<name>A0ABR1UUS4_9PEZI</name>
<accession>A0ABR1UUS4</accession>
<keyword evidence="2" id="KW-1185">Reference proteome</keyword>
<comment type="caution">
    <text evidence="1">The sequence shown here is derived from an EMBL/GenBank/DDBJ whole genome shotgun (WGS) entry which is preliminary data.</text>
</comment>
<protein>
    <submittedName>
        <fullName evidence="1">Uncharacterized protein</fullName>
    </submittedName>
</protein>
<sequence length="56" mass="6420">MELSLTGRPEDTAQYAEGTSLPTFYQVMNGQRIVYDDDVKHIAEWRGKVSEYKPVV</sequence>
<evidence type="ECO:0000313" key="1">
    <source>
        <dbReference type="EMBL" id="KAK8061594.1"/>
    </source>
</evidence>
<dbReference type="RefSeq" id="XP_066714856.1">
    <property type="nucleotide sequence ID" value="XM_066859369.1"/>
</dbReference>
<dbReference type="GeneID" id="92092432"/>
<evidence type="ECO:0000313" key="2">
    <source>
        <dbReference type="Proteomes" id="UP001480595"/>
    </source>
</evidence>
<proteinExistence type="predicted"/>
<reference evidence="1 2" key="1">
    <citation type="submission" date="2023-01" db="EMBL/GenBank/DDBJ databases">
        <title>Analysis of 21 Apiospora genomes using comparative genomics revels a genus with tremendous synthesis potential of carbohydrate active enzymes and secondary metabolites.</title>
        <authorList>
            <person name="Sorensen T."/>
        </authorList>
    </citation>
    <scope>NUCLEOTIDE SEQUENCE [LARGE SCALE GENOMIC DNA]</scope>
    <source>
        <strain evidence="1 2">CBS 135458</strain>
    </source>
</reference>
<dbReference type="EMBL" id="JAQQWL010000008">
    <property type="protein sequence ID" value="KAK8061594.1"/>
    <property type="molecule type" value="Genomic_DNA"/>
</dbReference>
<dbReference type="Proteomes" id="UP001480595">
    <property type="component" value="Unassembled WGS sequence"/>
</dbReference>
<organism evidence="1 2">
    <name type="scientific">Apiospora phragmitis</name>
    <dbReference type="NCBI Taxonomy" id="2905665"/>
    <lineage>
        <taxon>Eukaryota</taxon>
        <taxon>Fungi</taxon>
        <taxon>Dikarya</taxon>
        <taxon>Ascomycota</taxon>
        <taxon>Pezizomycotina</taxon>
        <taxon>Sordariomycetes</taxon>
        <taxon>Xylariomycetidae</taxon>
        <taxon>Amphisphaeriales</taxon>
        <taxon>Apiosporaceae</taxon>
        <taxon>Apiospora</taxon>
    </lineage>
</organism>
<gene>
    <name evidence="1" type="ORF">PG994_007960</name>
</gene>